<name>A0ABN6S6C2_9BACT</name>
<dbReference type="InterPro" id="IPR021352">
    <property type="entry name" value="DUF2971"/>
</dbReference>
<organism evidence="1 2">
    <name type="scientific">Pseudodesulfovibrio nedwellii</name>
    <dbReference type="NCBI Taxonomy" id="2973072"/>
    <lineage>
        <taxon>Bacteria</taxon>
        <taxon>Pseudomonadati</taxon>
        <taxon>Thermodesulfobacteriota</taxon>
        <taxon>Desulfovibrionia</taxon>
        <taxon>Desulfovibrionales</taxon>
        <taxon>Desulfovibrionaceae</taxon>
    </lineage>
</organism>
<accession>A0ABN6S6C2</accession>
<dbReference type="Proteomes" id="UP001317742">
    <property type="component" value="Chromosome"/>
</dbReference>
<sequence>MCALFKDRRSFFYKYVTASTCETILKNGTLQYSCPLVFNDPFDGQATINPNYSADDLQRVLFAFIQNLLKTDTPPKFASSNEDSERLYILWLNRQTILAEGLLDNMASCFSKIKDNDVWRELNDKLKESIKNTKVLCLAEKKDNLLMWSHYADNHKGVVFNFIIDEKYDSAWSAAQKVRYCSGYPTVSAEEMASSLVGLSSQPIEEIVLDRFITSKSMDWSYEKEWRVVVHMSDDDSYVYYGFQPAELKEIYFGCRVSEESKNRILQLVKSRYNHVDLFQCVKNDTCYKLDFESL</sequence>
<dbReference type="Pfam" id="PF11185">
    <property type="entry name" value="DUF2971"/>
    <property type="match status" value="1"/>
</dbReference>
<evidence type="ECO:0008006" key="3">
    <source>
        <dbReference type="Google" id="ProtNLM"/>
    </source>
</evidence>
<proteinExistence type="predicted"/>
<evidence type="ECO:0000313" key="1">
    <source>
        <dbReference type="EMBL" id="BDQ38831.1"/>
    </source>
</evidence>
<keyword evidence="2" id="KW-1185">Reference proteome</keyword>
<dbReference type="EMBL" id="AP026709">
    <property type="protein sequence ID" value="BDQ38831.1"/>
    <property type="molecule type" value="Genomic_DNA"/>
</dbReference>
<evidence type="ECO:0000313" key="2">
    <source>
        <dbReference type="Proteomes" id="UP001317742"/>
    </source>
</evidence>
<gene>
    <name evidence="1" type="ORF">SYK_31910</name>
</gene>
<protein>
    <recommendedName>
        <fullName evidence="3">DUF2971 domain-containing protein</fullName>
    </recommendedName>
</protein>
<reference evidence="1 2" key="1">
    <citation type="submission" date="2022-08" db="EMBL/GenBank/DDBJ databases">
        <title>Genome Sequence of the sulphate-reducing bacterium, Pseudodesulfovibrio sp. SYK.</title>
        <authorList>
            <person name="Kondo R."/>
            <person name="Kataoka T."/>
        </authorList>
    </citation>
    <scope>NUCLEOTIDE SEQUENCE [LARGE SCALE GENOMIC DNA]</scope>
    <source>
        <strain evidence="1 2">SYK</strain>
    </source>
</reference>